<feature type="region of interest" description="Disordered" evidence="1">
    <location>
        <begin position="207"/>
        <end position="226"/>
    </location>
</feature>
<proteinExistence type="predicted"/>
<evidence type="ECO:0000313" key="2">
    <source>
        <dbReference type="EMBL" id="CAK0855771.1"/>
    </source>
</evidence>
<gene>
    <name evidence="2" type="ORF">PCOR1329_LOCUS46320</name>
</gene>
<comment type="caution">
    <text evidence="2">The sequence shown here is derived from an EMBL/GenBank/DDBJ whole genome shotgun (WGS) entry which is preliminary data.</text>
</comment>
<dbReference type="Proteomes" id="UP001189429">
    <property type="component" value="Unassembled WGS sequence"/>
</dbReference>
<feature type="region of interest" description="Disordered" evidence="1">
    <location>
        <begin position="1"/>
        <end position="38"/>
    </location>
</feature>
<evidence type="ECO:0000313" key="3">
    <source>
        <dbReference type="Proteomes" id="UP001189429"/>
    </source>
</evidence>
<protein>
    <submittedName>
        <fullName evidence="2">Uncharacterized protein</fullName>
    </submittedName>
</protein>
<evidence type="ECO:0000256" key="1">
    <source>
        <dbReference type="SAM" id="MobiDB-lite"/>
    </source>
</evidence>
<sequence length="400" mass="44519">MSNFPLPKRGKRRAAGQSRSAKQVKKAMKKAADSPPKRIPYVRHGIRTVKPRNERARWRGQQHVIDAPKKHGHLPEAGASCPHCTKGTIGNLKKRSDKLGGWGHRCNHSGCHRHVLPHAIHPIFAAGTGQSRAPLRDQAPASLSAVAGASQVCTDRLVNKNHNMVGGIRGRLRATREKYVAAKGKSIKLGQGEAWKDTEADEVDLAKKMSEDGGPSPVDREQRGGIAERGAPDTLVLFRLKPTKTKKRASGPGGTRKRDWMPAAKKWLKGRRVILHADGAKSYRIKLDGVKYDYVAHCRKRVKVNGKCIRARPKYTKPRYHTVAEDGAPKKKLRVMAGAQVIDRCWLGLRKHLGSAKVVNATSLRRKIRSPQWGHWKRGADYWQHTGDTLSDLWPKDFGQ</sequence>
<organism evidence="2 3">
    <name type="scientific">Prorocentrum cordatum</name>
    <dbReference type="NCBI Taxonomy" id="2364126"/>
    <lineage>
        <taxon>Eukaryota</taxon>
        <taxon>Sar</taxon>
        <taxon>Alveolata</taxon>
        <taxon>Dinophyceae</taxon>
        <taxon>Prorocentrales</taxon>
        <taxon>Prorocentraceae</taxon>
        <taxon>Prorocentrum</taxon>
    </lineage>
</organism>
<name>A0ABN9U930_9DINO</name>
<dbReference type="EMBL" id="CAUYUJ010015571">
    <property type="protein sequence ID" value="CAK0855771.1"/>
    <property type="molecule type" value="Genomic_DNA"/>
</dbReference>
<keyword evidence="3" id="KW-1185">Reference proteome</keyword>
<accession>A0ABN9U930</accession>
<reference evidence="2" key="1">
    <citation type="submission" date="2023-10" db="EMBL/GenBank/DDBJ databases">
        <authorList>
            <person name="Chen Y."/>
            <person name="Shah S."/>
            <person name="Dougan E. K."/>
            <person name="Thang M."/>
            <person name="Chan C."/>
        </authorList>
    </citation>
    <scope>NUCLEOTIDE SEQUENCE [LARGE SCALE GENOMIC DNA]</scope>
</reference>
<feature type="region of interest" description="Disordered" evidence="1">
    <location>
        <begin position="238"/>
        <end position="259"/>
    </location>
</feature>